<evidence type="ECO:0000259" key="1">
    <source>
        <dbReference type="Pfam" id="PF16117"/>
    </source>
</evidence>
<dbReference type="RefSeq" id="WP_181760701.1">
    <property type="nucleotide sequence ID" value="NZ_BMCR01000010.1"/>
</dbReference>
<accession>A0A838XTZ7</accession>
<dbReference type="InterPro" id="IPR032269">
    <property type="entry name" value="DUF4833"/>
</dbReference>
<dbReference type="Proteomes" id="UP000559404">
    <property type="component" value="Unassembled WGS sequence"/>
</dbReference>
<gene>
    <name evidence="2" type="ORF">H1W37_12610</name>
</gene>
<dbReference type="EMBL" id="JACEON010000011">
    <property type="protein sequence ID" value="MBA4612501.1"/>
    <property type="molecule type" value="Genomic_DNA"/>
</dbReference>
<feature type="domain" description="DUF4833" evidence="1">
    <location>
        <begin position="83"/>
        <end position="220"/>
    </location>
</feature>
<reference evidence="2 3" key="1">
    <citation type="submission" date="2020-07" db="EMBL/GenBank/DDBJ databases">
        <authorList>
            <person name="Li M."/>
        </authorList>
    </citation>
    <scope>NUCLEOTIDE SEQUENCE [LARGE SCALE GENOMIC DNA]</scope>
    <source>
        <strain evidence="2 3">DSM 23284</strain>
    </source>
</reference>
<evidence type="ECO:0000313" key="2">
    <source>
        <dbReference type="EMBL" id="MBA4612501.1"/>
    </source>
</evidence>
<keyword evidence="3" id="KW-1185">Reference proteome</keyword>
<evidence type="ECO:0000313" key="3">
    <source>
        <dbReference type="Proteomes" id="UP000559404"/>
    </source>
</evidence>
<comment type="caution">
    <text evidence="2">The sequence shown here is derived from an EMBL/GenBank/DDBJ whole genome shotgun (WGS) entry which is preliminary data.</text>
</comment>
<proteinExistence type="predicted"/>
<dbReference type="AlphaFoldDB" id="A0A838XTZ7"/>
<name>A0A838XTZ7_9HYPH</name>
<organism evidence="2 3">
    <name type="scientific">Stappia taiwanensis</name>
    <dbReference type="NCBI Taxonomy" id="992267"/>
    <lineage>
        <taxon>Bacteria</taxon>
        <taxon>Pseudomonadati</taxon>
        <taxon>Pseudomonadota</taxon>
        <taxon>Alphaproteobacteria</taxon>
        <taxon>Hyphomicrobiales</taxon>
        <taxon>Stappiaceae</taxon>
        <taxon>Stappia</taxon>
    </lineage>
</organism>
<protein>
    <submittedName>
        <fullName evidence="2">DUF4833 domain-containing protein</fullName>
    </submittedName>
</protein>
<sequence>MIARVASPSGFALSRLLSGGARALLVLLCLAGGTDGSVVAQEGVKRGFAASTQRARTSVVTEVKTLPVVRPEFPVPNEPNMLFYLQRSTNPNTVIYAARFREDGTLDPNEPVAAYWRRYNTTGERLPLKMIEDNFAFGVRTERTDDPSVFRLYVVSYPERKATLRQVAPGRAELTVPAGGRQMRPVYAYIDVDESGLMPSVRTVSVMGQDAATGKPLVERIQIE</sequence>
<dbReference type="Pfam" id="PF16117">
    <property type="entry name" value="DUF4833"/>
    <property type="match status" value="1"/>
</dbReference>
<reference evidence="2 3" key="2">
    <citation type="submission" date="2020-08" db="EMBL/GenBank/DDBJ databases">
        <title>Stappia taiwanensis sp. nov., isolated from a coastal thermal spring.</title>
        <authorList>
            <person name="Kampfer P."/>
        </authorList>
    </citation>
    <scope>NUCLEOTIDE SEQUENCE [LARGE SCALE GENOMIC DNA]</scope>
    <source>
        <strain evidence="2 3">DSM 23284</strain>
    </source>
</reference>